<dbReference type="Proteomes" id="UP000053989">
    <property type="component" value="Unassembled WGS sequence"/>
</dbReference>
<gene>
    <name evidence="1" type="ORF">SCLCIDRAFT_1207468</name>
</gene>
<dbReference type="HOGENOM" id="CLU_2795434_0_0_1"/>
<dbReference type="InParanoid" id="A0A0C3EQU3"/>
<proteinExistence type="predicted"/>
<evidence type="ECO:0000313" key="2">
    <source>
        <dbReference type="Proteomes" id="UP000053989"/>
    </source>
</evidence>
<name>A0A0C3EQU3_9AGAM</name>
<dbReference type="EMBL" id="KN822005">
    <property type="protein sequence ID" value="KIM70166.1"/>
    <property type="molecule type" value="Genomic_DNA"/>
</dbReference>
<sequence>MLHIDEVTYRLELQQLQDLRPGIFDFDVRADSRVGDSNEMRTAGWGNTPRRLPLVRSRMGQGLAVNAH</sequence>
<evidence type="ECO:0000313" key="1">
    <source>
        <dbReference type="EMBL" id="KIM70166.1"/>
    </source>
</evidence>
<organism evidence="1 2">
    <name type="scientific">Scleroderma citrinum Foug A</name>
    <dbReference type="NCBI Taxonomy" id="1036808"/>
    <lineage>
        <taxon>Eukaryota</taxon>
        <taxon>Fungi</taxon>
        <taxon>Dikarya</taxon>
        <taxon>Basidiomycota</taxon>
        <taxon>Agaricomycotina</taxon>
        <taxon>Agaricomycetes</taxon>
        <taxon>Agaricomycetidae</taxon>
        <taxon>Boletales</taxon>
        <taxon>Sclerodermatineae</taxon>
        <taxon>Sclerodermataceae</taxon>
        <taxon>Scleroderma</taxon>
    </lineage>
</organism>
<dbReference type="AlphaFoldDB" id="A0A0C3EQU3"/>
<reference evidence="1 2" key="1">
    <citation type="submission" date="2014-04" db="EMBL/GenBank/DDBJ databases">
        <authorList>
            <consortium name="DOE Joint Genome Institute"/>
            <person name="Kuo A."/>
            <person name="Kohler A."/>
            <person name="Nagy L.G."/>
            <person name="Floudas D."/>
            <person name="Copeland A."/>
            <person name="Barry K.W."/>
            <person name="Cichocki N."/>
            <person name="Veneault-Fourrey C."/>
            <person name="LaButti K."/>
            <person name="Lindquist E.A."/>
            <person name="Lipzen A."/>
            <person name="Lundell T."/>
            <person name="Morin E."/>
            <person name="Murat C."/>
            <person name="Sun H."/>
            <person name="Tunlid A."/>
            <person name="Henrissat B."/>
            <person name="Grigoriev I.V."/>
            <person name="Hibbett D.S."/>
            <person name="Martin F."/>
            <person name="Nordberg H.P."/>
            <person name="Cantor M.N."/>
            <person name="Hua S.X."/>
        </authorList>
    </citation>
    <scope>NUCLEOTIDE SEQUENCE [LARGE SCALE GENOMIC DNA]</scope>
    <source>
        <strain evidence="1 2">Foug A</strain>
    </source>
</reference>
<accession>A0A0C3EQU3</accession>
<protein>
    <submittedName>
        <fullName evidence="1">Uncharacterized protein</fullName>
    </submittedName>
</protein>
<keyword evidence="2" id="KW-1185">Reference proteome</keyword>
<reference evidence="2" key="2">
    <citation type="submission" date="2015-01" db="EMBL/GenBank/DDBJ databases">
        <title>Evolutionary Origins and Diversification of the Mycorrhizal Mutualists.</title>
        <authorList>
            <consortium name="DOE Joint Genome Institute"/>
            <consortium name="Mycorrhizal Genomics Consortium"/>
            <person name="Kohler A."/>
            <person name="Kuo A."/>
            <person name="Nagy L.G."/>
            <person name="Floudas D."/>
            <person name="Copeland A."/>
            <person name="Barry K.W."/>
            <person name="Cichocki N."/>
            <person name="Veneault-Fourrey C."/>
            <person name="LaButti K."/>
            <person name="Lindquist E.A."/>
            <person name="Lipzen A."/>
            <person name="Lundell T."/>
            <person name="Morin E."/>
            <person name="Murat C."/>
            <person name="Riley R."/>
            <person name="Ohm R."/>
            <person name="Sun H."/>
            <person name="Tunlid A."/>
            <person name="Henrissat B."/>
            <person name="Grigoriev I.V."/>
            <person name="Hibbett D.S."/>
            <person name="Martin F."/>
        </authorList>
    </citation>
    <scope>NUCLEOTIDE SEQUENCE [LARGE SCALE GENOMIC DNA]</scope>
    <source>
        <strain evidence="2">Foug A</strain>
    </source>
</reference>